<proteinExistence type="predicted"/>
<sequence>MDKNVVLISSARRRLEEYLSVAGGNEISLTKVELFGTFIGSAGGDFIVQTLITLLRSEQRFFQLVEALVPSVAFVDRGVGALSAAVRRGELYSGVRQPGMLPPTDGLKVKKREEQARIVNVKILKLETLQERNKKIGEENALQ</sequence>
<reference evidence="1 2" key="1">
    <citation type="journal article" date="2019" name="Commun. Biol.">
        <title>The bagworm genome reveals a unique fibroin gene that provides high tensile strength.</title>
        <authorList>
            <person name="Kono N."/>
            <person name="Nakamura H."/>
            <person name="Ohtoshi R."/>
            <person name="Tomita M."/>
            <person name="Numata K."/>
            <person name="Arakawa K."/>
        </authorList>
    </citation>
    <scope>NUCLEOTIDE SEQUENCE [LARGE SCALE GENOMIC DNA]</scope>
</reference>
<comment type="caution">
    <text evidence="1">The sequence shown here is derived from an EMBL/GenBank/DDBJ whole genome shotgun (WGS) entry which is preliminary data.</text>
</comment>
<accession>A0A4C1TN01</accession>
<protein>
    <submittedName>
        <fullName evidence="1">Uncharacterized protein</fullName>
    </submittedName>
</protein>
<evidence type="ECO:0000313" key="2">
    <source>
        <dbReference type="Proteomes" id="UP000299102"/>
    </source>
</evidence>
<dbReference type="EMBL" id="BGZK01000067">
    <property type="protein sequence ID" value="GBP14848.1"/>
    <property type="molecule type" value="Genomic_DNA"/>
</dbReference>
<gene>
    <name evidence="1" type="ORF">EVAR_75435_1</name>
</gene>
<organism evidence="1 2">
    <name type="scientific">Eumeta variegata</name>
    <name type="common">Bagworm moth</name>
    <name type="synonym">Eumeta japonica</name>
    <dbReference type="NCBI Taxonomy" id="151549"/>
    <lineage>
        <taxon>Eukaryota</taxon>
        <taxon>Metazoa</taxon>
        <taxon>Ecdysozoa</taxon>
        <taxon>Arthropoda</taxon>
        <taxon>Hexapoda</taxon>
        <taxon>Insecta</taxon>
        <taxon>Pterygota</taxon>
        <taxon>Neoptera</taxon>
        <taxon>Endopterygota</taxon>
        <taxon>Lepidoptera</taxon>
        <taxon>Glossata</taxon>
        <taxon>Ditrysia</taxon>
        <taxon>Tineoidea</taxon>
        <taxon>Psychidae</taxon>
        <taxon>Oiketicinae</taxon>
        <taxon>Eumeta</taxon>
    </lineage>
</organism>
<name>A0A4C1TN01_EUMVA</name>
<evidence type="ECO:0000313" key="1">
    <source>
        <dbReference type="EMBL" id="GBP14848.1"/>
    </source>
</evidence>
<dbReference type="Proteomes" id="UP000299102">
    <property type="component" value="Unassembled WGS sequence"/>
</dbReference>
<keyword evidence="2" id="KW-1185">Reference proteome</keyword>
<dbReference type="AlphaFoldDB" id="A0A4C1TN01"/>